<dbReference type="InterPro" id="IPR015943">
    <property type="entry name" value="WD40/YVTN_repeat-like_dom_sf"/>
</dbReference>
<evidence type="ECO:0000313" key="1">
    <source>
        <dbReference type="EMBL" id="CAH0995764.1"/>
    </source>
</evidence>
<dbReference type="Proteomes" id="UP000837932">
    <property type="component" value="Unassembled WGS sequence"/>
</dbReference>
<gene>
    <name evidence="1" type="ORF">EMA8858_01891</name>
</gene>
<evidence type="ECO:0008006" key="3">
    <source>
        <dbReference type="Google" id="ProtNLM"/>
    </source>
</evidence>
<sequence length="335" mass="37958">MIRIFLIIFTTLILNFCNSQKSSDSKANDIDSLSKEVSKGIIYFSFDNGLSWINSSNGLPERITIGLGGIDTSNQFIGVATKDNGVYIYNFENKIWDSIQTDKQIIEGNIGALSIIDNEIFVGTQFKGIFYTTDNGKNWKNLNNGLTNLTIRRFCKFNNVLYVCTNDGFYSFNKISDNWTLEFGQNSLQTNGATLYKGSFYLATNHGIFSQQTDKSWINSSPQFSMHNISSDTNQLYAMSYNELLLSSADGKTWQSLQNGLPKDLYTFNVLQHYDLTFAGQWDGIYRRTNGNNLWELSSKGLPTKFAVTNLKAFNDILVISTSERKMKEVMTKEK</sequence>
<reference evidence="1" key="1">
    <citation type="submission" date="2021-12" db="EMBL/GenBank/DDBJ databases">
        <authorList>
            <person name="Rodrigo-Torres L."/>
            <person name="Arahal R. D."/>
            <person name="Lucena T."/>
        </authorList>
    </citation>
    <scope>NUCLEOTIDE SEQUENCE</scope>
    <source>
        <strain evidence="1">CECT 8858</strain>
    </source>
</reference>
<accession>A0ABM9APP3</accession>
<evidence type="ECO:0000313" key="2">
    <source>
        <dbReference type="Proteomes" id="UP000837932"/>
    </source>
</evidence>
<dbReference type="Gene3D" id="2.130.10.10">
    <property type="entry name" value="YVTN repeat-like/Quinoprotein amine dehydrogenase"/>
    <property type="match status" value="2"/>
</dbReference>
<comment type="caution">
    <text evidence="1">The sequence shown here is derived from an EMBL/GenBank/DDBJ whole genome shotgun (WGS) entry which is preliminary data.</text>
</comment>
<proteinExistence type="predicted"/>
<dbReference type="RefSeq" id="WP_238806306.1">
    <property type="nucleotide sequence ID" value="NZ_CAKLPY010000001.1"/>
</dbReference>
<organism evidence="1 2">
    <name type="scientific">Emticicia aquatica</name>
    <dbReference type="NCBI Taxonomy" id="1681835"/>
    <lineage>
        <taxon>Bacteria</taxon>
        <taxon>Pseudomonadati</taxon>
        <taxon>Bacteroidota</taxon>
        <taxon>Cytophagia</taxon>
        <taxon>Cytophagales</taxon>
        <taxon>Leadbetterellaceae</taxon>
        <taxon>Emticicia</taxon>
    </lineage>
</organism>
<protein>
    <recommendedName>
        <fullName evidence="3">Photosynthesis system II assembly factor Ycf48/Hcf136-like domain-containing protein</fullName>
    </recommendedName>
</protein>
<name>A0ABM9APP3_9BACT</name>
<dbReference type="EMBL" id="CAKLPY010000001">
    <property type="protein sequence ID" value="CAH0995764.1"/>
    <property type="molecule type" value="Genomic_DNA"/>
</dbReference>
<dbReference type="SUPFAM" id="SSF110296">
    <property type="entry name" value="Oligoxyloglucan reducing end-specific cellobiohydrolase"/>
    <property type="match status" value="1"/>
</dbReference>
<keyword evidence="2" id="KW-1185">Reference proteome</keyword>